<dbReference type="PANTHER" id="PTHR28242:SF52">
    <property type="entry name" value="PHOSPHORELAY INTERMEDIATE PROTEIN YPD1"/>
    <property type="match status" value="1"/>
</dbReference>
<keyword evidence="5" id="KW-1185">Reference proteome</keyword>
<protein>
    <recommendedName>
        <fullName evidence="3">HPt domain-containing protein</fullName>
    </recommendedName>
</protein>
<evidence type="ECO:0000259" key="3">
    <source>
        <dbReference type="PROSITE" id="PS50894"/>
    </source>
</evidence>
<dbReference type="PANTHER" id="PTHR28242">
    <property type="entry name" value="PHOSPHORELAY INTERMEDIATE PROTEIN YPD1"/>
    <property type="match status" value="1"/>
</dbReference>
<evidence type="ECO:0000256" key="2">
    <source>
        <dbReference type="SAM" id="MobiDB-lite"/>
    </source>
</evidence>
<dbReference type="CDD" id="cd00088">
    <property type="entry name" value="HPT"/>
    <property type="match status" value="1"/>
</dbReference>
<comment type="caution">
    <text evidence="4">The sequence shown here is derived from an EMBL/GenBank/DDBJ whole genome shotgun (WGS) entry which is preliminary data.</text>
</comment>
<dbReference type="SUPFAM" id="SSF47226">
    <property type="entry name" value="Histidine-containing phosphotransfer domain, HPT domain"/>
    <property type="match status" value="1"/>
</dbReference>
<keyword evidence="1" id="KW-0597">Phosphoprotein</keyword>
<dbReference type="EMBL" id="JAZHXJ010000001">
    <property type="protein sequence ID" value="KAL1884311.1"/>
    <property type="molecule type" value="Genomic_DNA"/>
</dbReference>
<dbReference type="InterPro" id="IPR036641">
    <property type="entry name" value="HPT_dom_sf"/>
</dbReference>
<accession>A0ABR3Y7L9</accession>
<dbReference type="Proteomes" id="UP001586593">
    <property type="component" value="Unassembled WGS sequence"/>
</dbReference>
<evidence type="ECO:0000313" key="5">
    <source>
        <dbReference type="Proteomes" id="UP001586593"/>
    </source>
</evidence>
<dbReference type="Gene3D" id="1.20.120.160">
    <property type="entry name" value="HPT domain"/>
    <property type="match status" value="1"/>
</dbReference>
<dbReference type="InterPro" id="IPR008207">
    <property type="entry name" value="Sig_transdc_His_kin_Hpt_dom"/>
</dbReference>
<sequence>MTDSDSRTDGGSTTSASMPDFGDNVDVGTFSQILEMDESEDERDFSKPLVLNFFDQARETFEKMDKALAEKNLEELSSLGHFLKGSSATLGFTKIRDSCQIIQQYGHKQNVDGSPEPDEKACLAKITEALKAVKKDLGELESLLKRFFNVDE</sequence>
<feature type="domain" description="HPt" evidence="3">
    <location>
        <begin position="42"/>
        <end position="147"/>
    </location>
</feature>
<feature type="region of interest" description="Disordered" evidence="2">
    <location>
        <begin position="1"/>
        <end position="24"/>
    </location>
</feature>
<gene>
    <name evidence="4" type="ORF">VTK73DRAFT_5</name>
</gene>
<dbReference type="PROSITE" id="PS50894">
    <property type="entry name" value="HPT"/>
    <property type="match status" value="1"/>
</dbReference>
<dbReference type="InterPro" id="IPR045871">
    <property type="entry name" value="AHP1-5/YPD1"/>
</dbReference>
<evidence type="ECO:0000313" key="4">
    <source>
        <dbReference type="EMBL" id="KAL1884311.1"/>
    </source>
</evidence>
<proteinExistence type="predicted"/>
<feature type="modified residue" description="Phosphohistidine" evidence="1">
    <location>
        <position position="81"/>
    </location>
</feature>
<dbReference type="Pfam" id="PF01627">
    <property type="entry name" value="Hpt"/>
    <property type="match status" value="1"/>
</dbReference>
<name>A0ABR3Y7L9_9PEZI</name>
<organism evidence="4 5">
    <name type="scientific">Phialemonium thermophilum</name>
    <dbReference type="NCBI Taxonomy" id="223376"/>
    <lineage>
        <taxon>Eukaryota</taxon>
        <taxon>Fungi</taxon>
        <taxon>Dikarya</taxon>
        <taxon>Ascomycota</taxon>
        <taxon>Pezizomycotina</taxon>
        <taxon>Sordariomycetes</taxon>
        <taxon>Sordariomycetidae</taxon>
        <taxon>Cephalothecales</taxon>
        <taxon>Cephalothecaceae</taxon>
        <taxon>Phialemonium</taxon>
    </lineage>
</organism>
<dbReference type="SMART" id="SM00073">
    <property type="entry name" value="HPT"/>
    <property type="match status" value="1"/>
</dbReference>
<evidence type="ECO:0000256" key="1">
    <source>
        <dbReference type="PROSITE-ProRule" id="PRU00110"/>
    </source>
</evidence>
<reference evidence="4 5" key="1">
    <citation type="journal article" date="2024" name="Commun. Biol.">
        <title>Comparative genomic analysis of thermophilic fungi reveals convergent evolutionary adaptations and gene losses.</title>
        <authorList>
            <person name="Steindorff A.S."/>
            <person name="Aguilar-Pontes M.V."/>
            <person name="Robinson A.J."/>
            <person name="Andreopoulos B."/>
            <person name="LaButti K."/>
            <person name="Kuo A."/>
            <person name="Mondo S."/>
            <person name="Riley R."/>
            <person name="Otillar R."/>
            <person name="Haridas S."/>
            <person name="Lipzen A."/>
            <person name="Grimwood J."/>
            <person name="Schmutz J."/>
            <person name="Clum A."/>
            <person name="Reid I.D."/>
            <person name="Moisan M.C."/>
            <person name="Butler G."/>
            <person name="Nguyen T.T.M."/>
            <person name="Dewar K."/>
            <person name="Conant G."/>
            <person name="Drula E."/>
            <person name="Henrissat B."/>
            <person name="Hansel C."/>
            <person name="Singer S."/>
            <person name="Hutchinson M.I."/>
            <person name="de Vries R.P."/>
            <person name="Natvig D.O."/>
            <person name="Powell A.J."/>
            <person name="Tsang A."/>
            <person name="Grigoriev I.V."/>
        </authorList>
    </citation>
    <scope>NUCLEOTIDE SEQUENCE [LARGE SCALE GENOMIC DNA]</scope>
    <source>
        <strain evidence="4 5">ATCC 24622</strain>
    </source>
</reference>